<evidence type="ECO:0000256" key="6">
    <source>
        <dbReference type="ARBA" id="ARBA00022490"/>
    </source>
</evidence>
<dbReference type="Pfam" id="PF00156">
    <property type="entry name" value="Pribosyltran"/>
    <property type="match status" value="1"/>
</dbReference>
<evidence type="ECO:0000256" key="9">
    <source>
        <dbReference type="ARBA" id="ARBA00022726"/>
    </source>
</evidence>
<dbReference type="EC" id="2.4.2.7" evidence="5"/>
<evidence type="ECO:0000313" key="13">
    <source>
        <dbReference type="Proteomes" id="UP000008782"/>
    </source>
</evidence>
<accession>E3QNZ8</accession>
<evidence type="ECO:0000256" key="5">
    <source>
        <dbReference type="ARBA" id="ARBA00011893"/>
    </source>
</evidence>
<dbReference type="OrthoDB" id="363185at2759"/>
<dbReference type="SUPFAM" id="SSF53271">
    <property type="entry name" value="PRTase-like"/>
    <property type="match status" value="1"/>
</dbReference>
<keyword evidence="9" id="KW-0660">Purine salvage</keyword>
<dbReference type="GO" id="GO:0006168">
    <property type="term" value="P:adenine salvage"/>
    <property type="evidence" value="ECO:0007669"/>
    <property type="project" value="TreeGrafter"/>
</dbReference>
<dbReference type="VEuPathDB" id="FungiDB:GLRG_07600"/>
<keyword evidence="6" id="KW-0963">Cytoplasm</keyword>
<organism evidence="13">
    <name type="scientific">Colletotrichum graminicola (strain M1.001 / M2 / FGSC 10212)</name>
    <name type="common">Maize anthracnose fungus</name>
    <name type="synonym">Glomerella graminicola</name>
    <dbReference type="NCBI Taxonomy" id="645133"/>
    <lineage>
        <taxon>Eukaryota</taxon>
        <taxon>Fungi</taxon>
        <taxon>Dikarya</taxon>
        <taxon>Ascomycota</taxon>
        <taxon>Pezizomycotina</taxon>
        <taxon>Sordariomycetes</taxon>
        <taxon>Hypocreomycetidae</taxon>
        <taxon>Glomerellales</taxon>
        <taxon>Glomerellaceae</taxon>
        <taxon>Colletotrichum</taxon>
        <taxon>Colletotrichum graminicola species complex</taxon>
    </lineage>
</organism>
<dbReference type="PANTHER" id="PTHR32315:SF3">
    <property type="entry name" value="ADENINE PHOSPHORIBOSYLTRANSFERASE"/>
    <property type="match status" value="1"/>
</dbReference>
<name>E3QNZ8_COLGM</name>
<dbReference type="InterPro" id="IPR000836">
    <property type="entry name" value="PRTase_dom"/>
</dbReference>
<dbReference type="GO" id="GO:0005737">
    <property type="term" value="C:cytoplasm"/>
    <property type="evidence" value="ECO:0007669"/>
    <property type="project" value="UniProtKB-SubCell"/>
</dbReference>
<dbReference type="HOGENOM" id="CLU_019466_0_0_1"/>
<dbReference type="RefSeq" id="XP_008096606.1">
    <property type="nucleotide sequence ID" value="XM_008098415.1"/>
</dbReference>
<sequence>MLEVQVRATKETRRARRRCHGGDDDDRDNKSDENNANDGTESLVLDHRPNFVFENGTAGDEAAQKFAEKHLLPFSHEDLHQLASMVRTIPDFPRQGIEFRHVLSIAEQTGGLALCTSLLRSQFTGDWSKVDVVACCEAGSFVFASALASQVNVPLALVREAGKLPAPTVSGEKRIEMNRYVVPRGGTVVVVDDVLATGKTLCAVLQLLVKAGIDVERVRFIAVAEFPIHRGRELLRRRGFGRVNVQSLLVFDGE</sequence>
<gene>
    <name evidence="12" type="ORF">GLRG_07600</name>
</gene>
<dbReference type="GO" id="GO:0002055">
    <property type="term" value="F:adenine binding"/>
    <property type="evidence" value="ECO:0007669"/>
    <property type="project" value="TreeGrafter"/>
</dbReference>
<evidence type="ECO:0000256" key="1">
    <source>
        <dbReference type="ARBA" id="ARBA00000868"/>
    </source>
</evidence>
<dbReference type="CDD" id="cd06223">
    <property type="entry name" value="PRTases_typeI"/>
    <property type="match status" value="1"/>
</dbReference>
<evidence type="ECO:0000256" key="10">
    <source>
        <dbReference type="SAM" id="MobiDB-lite"/>
    </source>
</evidence>
<evidence type="ECO:0000313" key="12">
    <source>
        <dbReference type="EMBL" id="EFQ32586.1"/>
    </source>
</evidence>
<evidence type="ECO:0000256" key="4">
    <source>
        <dbReference type="ARBA" id="ARBA00008391"/>
    </source>
</evidence>
<evidence type="ECO:0000256" key="2">
    <source>
        <dbReference type="ARBA" id="ARBA00004496"/>
    </source>
</evidence>
<comment type="pathway">
    <text evidence="3">Purine metabolism; AMP biosynthesis via salvage pathway; AMP from adenine: step 1/1.</text>
</comment>
<dbReference type="eggNOG" id="KOG1712">
    <property type="taxonomic scope" value="Eukaryota"/>
</dbReference>
<proteinExistence type="inferred from homology"/>
<dbReference type="GO" id="GO:0006166">
    <property type="term" value="P:purine ribonucleoside salvage"/>
    <property type="evidence" value="ECO:0007669"/>
    <property type="project" value="UniProtKB-KW"/>
</dbReference>
<evidence type="ECO:0000259" key="11">
    <source>
        <dbReference type="Pfam" id="PF00156"/>
    </source>
</evidence>
<dbReference type="InterPro" id="IPR050054">
    <property type="entry name" value="UPRTase/APRTase"/>
</dbReference>
<keyword evidence="7" id="KW-0328">Glycosyltransferase</keyword>
<dbReference type="GO" id="GO:0003999">
    <property type="term" value="F:adenine phosphoribosyltransferase activity"/>
    <property type="evidence" value="ECO:0007669"/>
    <property type="project" value="UniProtKB-EC"/>
</dbReference>
<evidence type="ECO:0000256" key="3">
    <source>
        <dbReference type="ARBA" id="ARBA00004659"/>
    </source>
</evidence>
<dbReference type="GeneID" id="24412965"/>
<feature type="region of interest" description="Disordered" evidence="10">
    <location>
        <begin position="1"/>
        <end position="42"/>
    </location>
</feature>
<keyword evidence="8 12" id="KW-0808">Transferase</keyword>
<feature type="domain" description="Phosphoribosyltransferase" evidence="11">
    <location>
        <begin position="104"/>
        <end position="225"/>
    </location>
</feature>
<comment type="similarity">
    <text evidence="4">Belongs to the purine/pyrimidine phosphoribosyltransferase family.</text>
</comment>
<comment type="subcellular location">
    <subcellularLocation>
        <location evidence="2">Cytoplasm</location>
    </subcellularLocation>
</comment>
<dbReference type="GO" id="GO:0044209">
    <property type="term" value="P:AMP salvage"/>
    <property type="evidence" value="ECO:0007669"/>
    <property type="project" value="TreeGrafter"/>
</dbReference>
<comment type="catalytic activity">
    <reaction evidence="1">
        <text>AMP + diphosphate = 5-phospho-alpha-D-ribose 1-diphosphate + adenine</text>
        <dbReference type="Rhea" id="RHEA:16609"/>
        <dbReference type="ChEBI" id="CHEBI:16708"/>
        <dbReference type="ChEBI" id="CHEBI:33019"/>
        <dbReference type="ChEBI" id="CHEBI:58017"/>
        <dbReference type="ChEBI" id="CHEBI:456215"/>
        <dbReference type="EC" id="2.4.2.7"/>
    </reaction>
</comment>
<dbReference type="STRING" id="645133.E3QNZ8"/>
<dbReference type="PANTHER" id="PTHR32315">
    <property type="entry name" value="ADENINE PHOSPHORIBOSYLTRANSFERASE"/>
    <property type="match status" value="1"/>
</dbReference>
<reference evidence="13" key="1">
    <citation type="journal article" date="2012" name="Nat. Genet.">
        <title>Lifestyle transitions in plant pathogenic Colletotrichum fungi deciphered by genome and transcriptome analyses.</title>
        <authorList>
            <person name="O'Connell R.J."/>
            <person name="Thon M.R."/>
            <person name="Hacquard S."/>
            <person name="Amyotte S.G."/>
            <person name="Kleemann J."/>
            <person name="Torres M.F."/>
            <person name="Damm U."/>
            <person name="Buiate E.A."/>
            <person name="Epstein L."/>
            <person name="Alkan N."/>
            <person name="Altmueller J."/>
            <person name="Alvarado-Balderrama L."/>
            <person name="Bauser C.A."/>
            <person name="Becker C."/>
            <person name="Birren B.W."/>
            <person name="Chen Z."/>
            <person name="Choi J."/>
            <person name="Crouch J.A."/>
            <person name="Duvick J.P."/>
            <person name="Farman M.A."/>
            <person name="Gan P."/>
            <person name="Heiman D."/>
            <person name="Henrissat B."/>
            <person name="Howard R.J."/>
            <person name="Kabbage M."/>
            <person name="Koch C."/>
            <person name="Kracher B."/>
            <person name="Kubo Y."/>
            <person name="Law A.D."/>
            <person name="Lebrun M.-H."/>
            <person name="Lee Y.-H."/>
            <person name="Miyara I."/>
            <person name="Moore N."/>
            <person name="Neumann U."/>
            <person name="Nordstroem K."/>
            <person name="Panaccione D.G."/>
            <person name="Panstruga R."/>
            <person name="Place M."/>
            <person name="Proctor R.H."/>
            <person name="Prusky D."/>
            <person name="Rech G."/>
            <person name="Reinhardt R."/>
            <person name="Rollins J.A."/>
            <person name="Rounsley S."/>
            <person name="Schardl C.L."/>
            <person name="Schwartz D.C."/>
            <person name="Shenoy N."/>
            <person name="Shirasu K."/>
            <person name="Sikhakolli U.R."/>
            <person name="Stueber K."/>
            <person name="Sukno S.A."/>
            <person name="Sweigard J.A."/>
            <person name="Takano Y."/>
            <person name="Takahara H."/>
            <person name="Trail F."/>
            <person name="van der Does H.C."/>
            <person name="Voll L.M."/>
            <person name="Will I."/>
            <person name="Young S."/>
            <person name="Zeng Q."/>
            <person name="Zhang J."/>
            <person name="Zhou S."/>
            <person name="Dickman M.B."/>
            <person name="Schulze-Lefert P."/>
            <person name="Ver Loren van Themaat E."/>
            <person name="Ma L.-J."/>
            <person name="Vaillancourt L.J."/>
        </authorList>
    </citation>
    <scope>NUCLEOTIDE SEQUENCE [LARGE SCALE GENOMIC DNA]</scope>
    <source>
        <strain evidence="13">M1.001 / M2 / FGSC 10212</strain>
    </source>
</reference>
<evidence type="ECO:0000256" key="8">
    <source>
        <dbReference type="ARBA" id="ARBA00022679"/>
    </source>
</evidence>
<keyword evidence="13" id="KW-1185">Reference proteome</keyword>
<dbReference type="InterPro" id="IPR029057">
    <property type="entry name" value="PRTase-like"/>
</dbReference>
<dbReference type="AlphaFoldDB" id="E3QNZ8"/>
<evidence type="ECO:0000256" key="7">
    <source>
        <dbReference type="ARBA" id="ARBA00022676"/>
    </source>
</evidence>
<dbReference type="Proteomes" id="UP000008782">
    <property type="component" value="Unassembled WGS sequence"/>
</dbReference>
<dbReference type="Gene3D" id="3.40.50.2020">
    <property type="match status" value="1"/>
</dbReference>
<dbReference type="GO" id="GO:0016208">
    <property type="term" value="F:AMP binding"/>
    <property type="evidence" value="ECO:0007669"/>
    <property type="project" value="TreeGrafter"/>
</dbReference>
<dbReference type="EMBL" id="GG697363">
    <property type="protein sequence ID" value="EFQ32586.1"/>
    <property type="molecule type" value="Genomic_DNA"/>
</dbReference>
<protein>
    <recommendedName>
        <fullName evidence="5">adenine phosphoribosyltransferase</fullName>
        <ecNumber evidence="5">2.4.2.7</ecNumber>
    </recommendedName>
</protein>